<evidence type="ECO:0000313" key="3">
    <source>
        <dbReference type="EMBL" id="GJG26663.1"/>
    </source>
</evidence>
<evidence type="ECO:0000259" key="2">
    <source>
        <dbReference type="PROSITE" id="PS51724"/>
    </source>
</evidence>
<dbReference type="Gene3D" id="3.30.70.1070">
    <property type="entry name" value="Sporulation related repeat"/>
    <property type="match status" value="1"/>
</dbReference>
<evidence type="ECO:0000256" key="1">
    <source>
        <dbReference type="SAM" id="SignalP"/>
    </source>
</evidence>
<dbReference type="EMBL" id="BPTR01000001">
    <property type="protein sequence ID" value="GJG26663.1"/>
    <property type="molecule type" value="Genomic_DNA"/>
</dbReference>
<keyword evidence="1" id="KW-0732">Signal</keyword>
<dbReference type="PROSITE" id="PS51724">
    <property type="entry name" value="SPOR"/>
    <property type="match status" value="1"/>
</dbReference>
<protein>
    <submittedName>
        <fullName evidence="3">Cell division protein</fullName>
    </submittedName>
</protein>
<dbReference type="Proteomes" id="UP000887043">
    <property type="component" value="Unassembled WGS sequence"/>
</dbReference>
<reference evidence="3" key="1">
    <citation type="submission" date="2021-08" db="EMBL/GenBank/DDBJ databases">
        <title>Prevotella lacticifex sp. nov., isolated from rumen of cow.</title>
        <authorList>
            <person name="Shinkai T."/>
            <person name="Ikeyama N."/>
            <person name="Kumagai M."/>
            <person name="Ohmori H."/>
            <person name="Sakamoto M."/>
            <person name="Ohkuma M."/>
            <person name="Mitsumori M."/>
        </authorList>
    </citation>
    <scope>NUCLEOTIDE SEQUENCE</scope>
    <source>
        <strain evidence="3">DSM 11371</strain>
    </source>
</reference>
<accession>A0AA37MDN3</accession>
<feature type="signal peptide" evidence="1">
    <location>
        <begin position="1"/>
        <end position="18"/>
    </location>
</feature>
<name>A0AA37MDN3_SEGBR</name>
<dbReference type="PROSITE" id="PS51257">
    <property type="entry name" value="PROKAR_LIPOPROTEIN"/>
    <property type="match status" value="1"/>
</dbReference>
<dbReference type="RefSeq" id="WP_006281742.1">
    <property type="nucleotide sequence ID" value="NZ_BPTR01000001.1"/>
</dbReference>
<dbReference type="GO" id="GO:0051301">
    <property type="term" value="P:cell division"/>
    <property type="evidence" value="ECO:0007669"/>
    <property type="project" value="UniProtKB-KW"/>
</dbReference>
<keyword evidence="3" id="KW-0132">Cell division</keyword>
<feature type="domain" description="SPOR" evidence="2">
    <location>
        <begin position="85"/>
        <end position="162"/>
    </location>
</feature>
<dbReference type="SUPFAM" id="SSF110997">
    <property type="entry name" value="Sporulation related repeat"/>
    <property type="match status" value="1"/>
</dbReference>
<organism evidence="3 4">
    <name type="scientific">Segatella bryantii</name>
    <name type="common">Prevotella bryantii</name>
    <dbReference type="NCBI Taxonomy" id="77095"/>
    <lineage>
        <taxon>Bacteria</taxon>
        <taxon>Pseudomonadati</taxon>
        <taxon>Bacteroidota</taxon>
        <taxon>Bacteroidia</taxon>
        <taxon>Bacteroidales</taxon>
        <taxon>Prevotellaceae</taxon>
        <taxon>Segatella</taxon>
    </lineage>
</organism>
<dbReference type="GO" id="GO:0042834">
    <property type="term" value="F:peptidoglycan binding"/>
    <property type="evidence" value="ECO:0007669"/>
    <property type="project" value="InterPro"/>
</dbReference>
<evidence type="ECO:0000313" key="4">
    <source>
        <dbReference type="Proteomes" id="UP000887043"/>
    </source>
</evidence>
<sequence>MKKYLVLCAGLCAFMAFTSCKSSESAYKKAYEKAKAQEAAQTNEPIATAAPVVTPLENKQVSETTVMDNADNATVRSEDVTVVSGSGLKNFSVVVGSYSLKANAEGMQRTLKNAGYDAQIAYNSARNMYRVVATTFADKAAAVSSRNQLRSKYADAWLLFKK</sequence>
<keyword evidence="3" id="KW-0131">Cell cycle</keyword>
<dbReference type="Pfam" id="PF05036">
    <property type="entry name" value="SPOR"/>
    <property type="match status" value="1"/>
</dbReference>
<dbReference type="InterPro" id="IPR036680">
    <property type="entry name" value="SPOR-like_sf"/>
</dbReference>
<dbReference type="InterPro" id="IPR007730">
    <property type="entry name" value="SPOR-like_dom"/>
</dbReference>
<gene>
    <name evidence="3" type="ORF">PRRU23_03630</name>
</gene>
<dbReference type="AlphaFoldDB" id="A0AA37MDN3"/>
<comment type="caution">
    <text evidence="3">The sequence shown here is derived from an EMBL/GenBank/DDBJ whole genome shotgun (WGS) entry which is preliminary data.</text>
</comment>
<feature type="chain" id="PRO_5041307026" evidence="1">
    <location>
        <begin position="19"/>
        <end position="162"/>
    </location>
</feature>
<proteinExistence type="predicted"/>